<keyword evidence="4" id="KW-1185">Reference proteome</keyword>
<organism evidence="3 4">
    <name type="scientific">Acinetobacter phage AbTZA1</name>
    <dbReference type="NCBI Taxonomy" id="2500827"/>
    <lineage>
        <taxon>Viruses</taxon>
        <taxon>Duplodnaviria</taxon>
        <taxon>Heunggongvirae</taxon>
        <taxon>Uroviricota</taxon>
        <taxon>Caudoviricetes</taxon>
        <taxon>Pantevenvirales</taxon>
        <taxon>Straboviridae</taxon>
        <taxon>Twarogvirinae</taxon>
        <taxon>Hadassahvirus</taxon>
        <taxon>Hadassahvirus azbtza1</taxon>
    </lineage>
</organism>
<dbReference type="EMBL" id="MK278860">
    <property type="protein sequence ID" value="AZU98739.1"/>
    <property type="molecule type" value="Genomic_DNA"/>
</dbReference>
<dbReference type="Gene3D" id="3.30.160.20">
    <property type="match status" value="1"/>
</dbReference>
<proteinExistence type="inferred from homology"/>
<dbReference type="SUPFAM" id="SSF75620">
    <property type="entry name" value="Release factor"/>
    <property type="match status" value="1"/>
</dbReference>
<sequence>MNYVFTPSEIIVQEFRAKGASNWINRPFNGVRVSHIVTGIVVEVSNKRSQFLNRNEAYRRLNEKLIEQEFYIATKTYS</sequence>
<dbReference type="RefSeq" id="YP_009882268.1">
    <property type="nucleotide sequence ID" value="NC_049445.1"/>
</dbReference>
<dbReference type="KEGG" id="vg:55811362"/>
<dbReference type="InterPro" id="IPR000352">
    <property type="entry name" value="Pep_chain_release_fac_I"/>
</dbReference>
<evidence type="ECO:0000259" key="2">
    <source>
        <dbReference type="Pfam" id="PF00472"/>
    </source>
</evidence>
<evidence type="ECO:0000256" key="1">
    <source>
        <dbReference type="ARBA" id="ARBA00010835"/>
    </source>
</evidence>
<dbReference type="InterPro" id="IPR045853">
    <property type="entry name" value="Pep_chain_release_fac_I_sf"/>
</dbReference>
<accession>A0A3T0IH37</accession>
<reference evidence="3 4" key="1">
    <citation type="submission" date="2018-12" db="EMBL/GenBank/DDBJ databases">
        <title>Successful treatment of antibiotic resistant microbial bone infection with bacteriophages.</title>
        <authorList>
            <person name="Nir-Paz R."/>
            <person name="Gelman D."/>
            <person name="Khouri A."/>
            <person name="Sisson B.M."/>
            <person name="Fackler J."/>
            <person name="Oren S.A."/>
            <person name="Khalifa L."/>
            <person name="Rimon A."/>
            <person name="Glazer S.C."/>
            <person name="Moses A.E."/>
            <person name="Yoram W."/>
            <person name="Schooley R.T."/>
            <person name="Hazan R."/>
        </authorList>
    </citation>
    <scope>NUCLEOTIDE SEQUENCE [LARGE SCALE GENOMIC DNA]</scope>
</reference>
<feature type="domain" description="Prokaryotic-type class I peptide chain release factors" evidence="2">
    <location>
        <begin position="6"/>
        <end position="69"/>
    </location>
</feature>
<evidence type="ECO:0000313" key="4">
    <source>
        <dbReference type="Proteomes" id="UP000287416"/>
    </source>
</evidence>
<dbReference type="Proteomes" id="UP000287416">
    <property type="component" value="Segment"/>
</dbReference>
<dbReference type="Pfam" id="PF00472">
    <property type="entry name" value="RF-1"/>
    <property type="match status" value="1"/>
</dbReference>
<evidence type="ECO:0000313" key="3">
    <source>
        <dbReference type="EMBL" id="AZU98739.1"/>
    </source>
</evidence>
<protein>
    <recommendedName>
        <fullName evidence="2">Prokaryotic-type class I peptide chain release factors domain-containing protein</fullName>
    </recommendedName>
</protein>
<comment type="similarity">
    <text evidence="1">Belongs to the prokaryotic/mitochondrial release factor family.</text>
</comment>
<name>A0A3T0IH37_9CAUD</name>
<dbReference type="GeneID" id="55811362"/>